<feature type="domain" description="Cytochrome c" evidence="9">
    <location>
        <begin position="193"/>
        <end position="272"/>
    </location>
</feature>
<evidence type="ECO:0000256" key="8">
    <source>
        <dbReference type="SAM" id="SignalP"/>
    </source>
</evidence>
<keyword evidence="7" id="KW-0812">Transmembrane</keyword>
<keyword evidence="8" id="KW-0732">Signal</keyword>
<keyword evidence="1 4" id="KW-0349">Heme</keyword>
<dbReference type="AlphaFoldDB" id="A0A2D0N6T1"/>
<dbReference type="InterPro" id="IPR009056">
    <property type="entry name" value="Cyt_c-like_dom"/>
</dbReference>
<name>A0A2D0N6T1_FLAN2</name>
<feature type="region of interest" description="Disordered" evidence="6">
    <location>
        <begin position="272"/>
        <end position="291"/>
    </location>
</feature>
<keyword evidence="7" id="KW-1133">Transmembrane helix</keyword>
<dbReference type="PANTHER" id="PTHR33751">
    <property type="entry name" value="CBB3-TYPE CYTOCHROME C OXIDASE SUBUNIT FIXP"/>
    <property type="match status" value="1"/>
</dbReference>
<dbReference type="Pfam" id="PF13442">
    <property type="entry name" value="Cytochrome_CBB3"/>
    <property type="match status" value="1"/>
</dbReference>
<evidence type="ECO:0000256" key="2">
    <source>
        <dbReference type="ARBA" id="ARBA00022723"/>
    </source>
</evidence>
<feature type="chain" id="PRO_5012361501" evidence="8">
    <location>
        <begin position="19"/>
        <end position="304"/>
    </location>
</feature>
<keyword evidence="7" id="KW-0472">Membrane</keyword>
<keyword evidence="3 4" id="KW-0408">Iron</keyword>
<dbReference type="InterPro" id="IPR032858">
    <property type="entry name" value="CcoP_N"/>
</dbReference>
<dbReference type="Proteomes" id="UP000223913">
    <property type="component" value="Unassembled WGS sequence"/>
</dbReference>
<dbReference type="InterPro" id="IPR038414">
    <property type="entry name" value="CcoP_N_sf"/>
</dbReference>
<feature type="transmembrane region" description="Helical" evidence="7">
    <location>
        <begin position="34"/>
        <end position="57"/>
    </location>
</feature>
<dbReference type="Gene3D" id="1.10.760.10">
    <property type="entry name" value="Cytochrome c-like domain"/>
    <property type="match status" value="1"/>
</dbReference>
<dbReference type="OrthoDB" id="9811281at2"/>
<dbReference type="GO" id="GO:0009055">
    <property type="term" value="F:electron transfer activity"/>
    <property type="evidence" value="ECO:0007669"/>
    <property type="project" value="InterPro"/>
</dbReference>
<evidence type="ECO:0000256" key="7">
    <source>
        <dbReference type="SAM" id="Phobius"/>
    </source>
</evidence>
<keyword evidence="2 4" id="KW-0479">Metal-binding</keyword>
<protein>
    <submittedName>
        <fullName evidence="10">Cytochrome C oxidase subunit III</fullName>
    </submittedName>
</protein>
<dbReference type="SUPFAM" id="SSF46626">
    <property type="entry name" value="Cytochrome c"/>
    <property type="match status" value="1"/>
</dbReference>
<dbReference type="InterPro" id="IPR036909">
    <property type="entry name" value="Cyt_c-like_dom_sf"/>
</dbReference>
<evidence type="ECO:0000313" key="11">
    <source>
        <dbReference type="Proteomes" id="UP000223913"/>
    </source>
</evidence>
<dbReference type="PROSITE" id="PS51007">
    <property type="entry name" value="CYTC"/>
    <property type="match status" value="1"/>
</dbReference>
<evidence type="ECO:0000256" key="4">
    <source>
        <dbReference type="PROSITE-ProRule" id="PRU00433"/>
    </source>
</evidence>
<evidence type="ECO:0000256" key="5">
    <source>
        <dbReference type="SAM" id="Coils"/>
    </source>
</evidence>
<dbReference type="Pfam" id="PF14715">
    <property type="entry name" value="FixP_N"/>
    <property type="match status" value="1"/>
</dbReference>
<keyword evidence="5" id="KW-0175">Coiled coil</keyword>
<dbReference type="GO" id="GO:0020037">
    <property type="term" value="F:heme binding"/>
    <property type="evidence" value="ECO:0007669"/>
    <property type="project" value="InterPro"/>
</dbReference>
<sequence length="304" mass="33896">MISRISYILILFSLPALATAQSSAAGGTVLDLIYQNFGLFFIFSIIVLAVVGMFSMFRTLASAQLSRIYQEKGLEEFKAAAKRPTQSFWTRMYKKWTAYVPVEKEKDIQLDHDYDGIKELDNQLPPWWVAMFYITIAFGVIYMTYYHVMDQGKLQIAQYEAEMEEAEEAVAAFVSRQADQVNENNVTLLAEEAPLAAGKDVFIGKCAACHGQAGEGGVGPNLTDQYWLHGGSINDVFKTIKYGVIEKGMIPWKDQLRAREIQEVASYILTLQGTNPPNGKEPQGELYDGPVESGAARDTIIGMK</sequence>
<feature type="signal peptide" evidence="8">
    <location>
        <begin position="1"/>
        <end position="18"/>
    </location>
</feature>
<dbReference type="GO" id="GO:0046872">
    <property type="term" value="F:metal ion binding"/>
    <property type="evidence" value="ECO:0007669"/>
    <property type="project" value="UniProtKB-KW"/>
</dbReference>
<evidence type="ECO:0000259" key="9">
    <source>
        <dbReference type="PROSITE" id="PS51007"/>
    </source>
</evidence>
<dbReference type="Gene3D" id="6.10.280.130">
    <property type="match status" value="1"/>
</dbReference>
<proteinExistence type="predicted"/>
<feature type="coiled-coil region" evidence="5">
    <location>
        <begin position="149"/>
        <end position="176"/>
    </location>
</feature>
<reference evidence="10 11" key="1">
    <citation type="submission" date="2017-10" db="EMBL/GenBank/DDBJ databases">
        <title>The draft genome sequence of Lewinella nigricans NBRC 102662.</title>
        <authorList>
            <person name="Wang K."/>
        </authorList>
    </citation>
    <scope>NUCLEOTIDE SEQUENCE [LARGE SCALE GENOMIC DNA]</scope>
    <source>
        <strain evidence="10 11">NBRC 102662</strain>
    </source>
</reference>
<comment type="caution">
    <text evidence="10">The sequence shown here is derived from an EMBL/GenBank/DDBJ whole genome shotgun (WGS) entry which is preliminary data.</text>
</comment>
<dbReference type="EMBL" id="PDUD01000029">
    <property type="protein sequence ID" value="PHN03849.1"/>
    <property type="molecule type" value="Genomic_DNA"/>
</dbReference>
<gene>
    <name evidence="10" type="ORF">CRP01_25230</name>
</gene>
<evidence type="ECO:0000256" key="1">
    <source>
        <dbReference type="ARBA" id="ARBA00022617"/>
    </source>
</evidence>
<organism evidence="10 11">
    <name type="scientific">Flavilitoribacter nigricans (strain ATCC 23147 / DSM 23189 / NBRC 102662 / NCIMB 1420 / SS-2)</name>
    <name type="common">Lewinella nigricans</name>
    <dbReference type="NCBI Taxonomy" id="1122177"/>
    <lineage>
        <taxon>Bacteria</taxon>
        <taxon>Pseudomonadati</taxon>
        <taxon>Bacteroidota</taxon>
        <taxon>Saprospiria</taxon>
        <taxon>Saprospirales</taxon>
        <taxon>Lewinellaceae</taxon>
        <taxon>Flavilitoribacter</taxon>
    </lineage>
</organism>
<evidence type="ECO:0000256" key="6">
    <source>
        <dbReference type="SAM" id="MobiDB-lite"/>
    </source>
</evidence>
<keyword evidence="11" id="KW-1185">Reference proteome</keyword>
<dbReference type="InterPro" id="IPR050597">
    <property type="entry name" value="Cytochrome_c_Oxidase_Subunit"/>
</dbReference>
<accession>A0A2D0N6T1</accession>
<evidence type="ECO:0000313" key="10">
    <source>
        <dbReference type="EMBL" id="PHN03849.1"/>
    </source>
</evidence>
<dbReference type="PANTHER" id="PTHR33751:SF1">
    <property type="entry name" value="CBB3-TYPE CYTOCHROME C OXIDASE SUBUNIT FIXP"/>
    <property type="match status" value="1"/>
</dbReference>
<evidence type="ECO:0000256" key="3">
    <source>
        <dbReference type="ARBA" id="ARBA00023004"/>
    </source>
</evidence>
<dbReference type="RefSeq" id="WP_099152882.1">
    <property type="nucleotide sequence ID" value="NZ_PDUD01000029.1"/>
</dbReference>
<feature type="transmembrane region" description="Helical" evidence="7">
    <location>
        <begin position="127"/>
        <end position="148"/>
    </location>
</feature>